<sequence>MVHESVSIDRAKIQVGNISRFGLLEMSRQRLRPSLQERWTQDIGSLSTSVLRLIEEESGKKKSGEVRAVVSSDMAVFLLN</sequence>
<dbReference type="Gene3D" id="3.40.1260.20">
    <property type="entry name" value="Ribonuclease E, catalytic domain"/>
    <property type="match status" value="1"/>
</dbReference>
<name>A0A382YMX7_9ZZZZ</name>
<accession>A0A382YMX7</accession>
<evidence type="ECO:0000259" key="1">
    <source>
        <dbReference type="Pfam" id="PF20833"/>
    </source>
</evidence>
<proteinExistence type="predicted"/>
<feature type="non-terminal residue" evidence="2">
    <location>
        <position position="80"/>
    </location>
</feature>
<dbReference type="EMBL" id="UINC01176864">
    <property type="protein sequence ID" value="SVD84195.1"/>
    <property type="molecule type" value="Genomic_DNA"/>
</dbReference>
<gene>
    <name evidence="2" type="ORF">METZ01_LOCUS437049</name>
</gene>
<reference evidence="2" key="1">
    <citation type="submission" date="2018-05" db="EMBL/GenBank/DDBJ databases">
        <authorList>
            <person name="Lanie J.A."/>
            <person name="Ng W.-L."/>
            <person name="Kazmierczak K.M."/>
            <person name="Andrzejewski T.M."/>
            <person name="Davidsen T.M."/>
            <person name="Wayne K.J."/>
            <person name="Tettelin H."/>
            <person name="Glass J.I."/>
            <person name="Rusch D."/>
            <person name="Podicherti R."/>
            <person name="Tsui H.-C.T."/>
            <person name="Winkler M.E."/>
        </authorList>
    </citation>
    <scope>NUCLEOTIDE SEQUENCE</scope>
</reference>
<organism evidence="2">
    <name type="scientific">marine metagenome</name>
    <dbReference type="NCBI Taxonomy" id="408172"/>
    <lineage>
        <taxon>unclassified sequences</taxon>
        <taxon>metagenomes</taxon>
        <taxon>ecological metagenomes</taxon>
    </lineage>
</organism>
<dbReference type="AlphaFoldDB" id="A0A382YMX7"/>
<protein>
    <recommendedName>
        <fullName evidence="1">RNase E/G thioredoxin-like domain-containing protein</fullName>
    </recommendedName>
</protein>
<dbReference type="Pfam" id="PF20833">
    <property type="entry name" value="RNase_E_G_Thio"/>
    <property type="match status" value="1"/>
</dbReference>
<feature type="domain" description="RNase E/G thioredoxin-like" evidence="1">
    <location>
        <begin position="42"/>
        <end position="80"/>
    </location>
</feature>
<evidence type="ECO:0000313" key="2">
    <source>
        <dbReference type="EMBL" id="SVD84195.1"/>
    </source>
</evidence>
<dbReference type="InterPro" id="IPR048583">
    <property type="entry name" value="RNase_E_G_thioredoxin-like"/>
</dbReference>